<name>A0AAD9LTC2_9PEZI</name>
<sequence length="384" mass="42799">MALKHCCPLREFPKAKSCHLMPLVEPETRKMRVINLEEVLPLSSIAVIYDFNLYFEGRRPLVNLLFSGNSDAVERVQQLKVPIHSKLKDAAIEPRSHKVPVSKTNVSCFYFIVSGAGQGKVEKCSDEEESFSDDYGSEDGADSEVPRPSNREQASTSSYWDNVVAAMHPELPLIALTHSPNELELINMDTSERERLSSPLALTSWADDYVIVALPPLACNPKVLRMDITTGGGDFLKPDSAPDVKGDSDDIFVLREQIYFPTPTPQRSPSLAYRPMKPGSDGLYLVLGPILAEPEIDGNGGQEKNDASQRSYHASPPVVLRWTIPRVDGWRAWDVEVDQKLSEQIGRQDMLERLRGSFVDDRKSFTAPVRCGLNWTRKGVLTCG</sequence>
<dbReference type="EMBL" id="MU843135">
    <property type="protein sequence ID" value="KAK2021116.1"/>
    <property type="molecule type" value="Genomic_DNA"/>
</dbReference>
<gene>
    <name evidence="2" type="ORF">LX32DRAFT_687963</name>
</gene>
<comment type="caution">
    <text evidence="2">The sequence shown here is derived from an EMBL/GenBank/DDBJ whole genome shotgun (WGS) entry which is preliminary data.</text>
</comment>
<dbReference type="AlphaFoldDB" id="A0AAD9LTC2"/>
<proteinExistence type="predicted"/>
<accession>A0AAD9LTC2</accession>
<dbReference type="Proteomes" id="UP001232148">
    <property type="component" value="Unassembled WGS sequence"/>
</dbReference>
<evidence type="ECO:0000313" key="3">
    <source>
        <dbReference type="Proteomes" id="UP001232148"/>
    </source>
</evidence>
<evidence type="ECO:0000313" key="2">
    <source>
        <dbReference type="EMBL" id="KAK2021116.1"/>
    </source>
</evidence>
<evidence type="ECO:0000256" key="1">
    <source>
        <dbReference type="SAM" id="MobiDB-lite"/>
    </source>
</evidence>
<keyword evidence="3" id="KW-1185">Reference proteome</keyword>
<reference evidence="2" key="1">
    <citation type="submission" date="2021-06" db="EMBL/GenBank/DDBJ databases">
        <title>Comparative genomics, transcriptomics and evolutionary studies reveal genomic signatures of adaptation to plant cell wall in hemibiotrophic fungi.</title>
        <authorList>
            <consortium name="DOE Joint Genome Institute"/>
            <person name="Baroncelli R."/>
            <person name="Diaz J.F."/>
            <person name="Benocci T."/>
            <person name="Peng M."/>
            <person name="Battaglia E."/>
            <person name="Haridas S."/>
            <person name="Andreopoulos W."/>
            <person name="Labutti K."/>
            <person name="Pangilinan J."/>
            <person name="Floch G.L."/>
            <person name="Makela M.R."/>
            <person name="Henrissat B."/>
            <person name="Grigoriev I.V."/>
            <person name="Crouch J.A."/>
            <person name="De Vries R.P."/>
            <person name="Sukno S.A."/>
            <person name="Thon M.R."/>
        </authorList>
    </citation>
    <scope>NUCLEOTIDE SEQUENCE</scope>
    <source>
        <strain evidence="2">MAFF235873</strain>
    </source>
</reference>
<feature type="region of interest" description="Disordered" evidence="1">
    <location>
        <begin position="123"/>
        <end position="156"/>
    </location>
</feature>
<organism evidence="2 3">
    <name type="scientific">Colletotrichum zoysiae</name>
    <dbReference type="NCBI Taxonomy" id="1216348"/>
    <lineage>
        <taxon>Eukaryota</taxon>
        <taxon>Fungi</taxon>
        <taxon>Dikarya</taxon>
        <taxon>Ascomycota</taxon>
        <taxon>Pezizomycotina</taxon>
        <taxon>Sordariomycetes</taxon>
        <taxon>Hypocreomycetidae</taxon>
        <taxon>Glomerellales</taxon>
        <taxon>Glomerellaceae</taxon>
        <taxon>Colletotrichum</taxon>
        <taxon>Colletotrichum graminicola species complex</taxon>
    </lineage>
</organism>
<feature type="compositionally biased region" description="Acidic residues" evidence="1">
    <location>
        <begin position="125"/>
        <end position="142"/>
    </location>
</feature>
<protein>
    <submittedName>
        <fullName evidence="2">Uncharacterized protein</fullName>
    </submittedName>
</protein>